<dbReference type="InterPro" id="IPR011989">
    <property type="entry name" value="ARM-like"/>
</dbReference>
<gene>
    <name evidence="1" type="ORF">I6K02_00225</name>
</gene>
<accession>A0A892I690</accession>
<keyword evidence="1" id="KW-0547">Nucleotide-binding</keyword>
<dbReference type="InterPro" id="IPR027417">
    <property type="entry name" value="P-loop_NTPase"/>
</dbReference>
<dbReference type="Gene3D" id="3.40.50.300">
    <property type="entry name" value="P-loop containing nucleotide triphosphate hydrolases"/>
    <property type="match status" value="1"/>
</dbReference>
<dbReference type="SUPFAM" id="SSF52540">
    <property type="entry name" value="P-loop containing nucleoside triphosphate hydrolases"/>
    <property type="match status" value="1"/>
</dbReference>
<dbReference type="Gene3D" id="1.25.10.10">
    <property type="entry name" value="Leucine-rich Repeat Variant"/>
    <property type="match status" value="1"/>
</dbReference>
<dbReference type="GeneID" id="93128208"/>
<organism evidence="1 2">
    <name type="scientific">Burkholderia dolosa</name>
    <dbReference type="NCBI Taxonomy" id="152500"/>
    <lineage>
        <taxon>Bacteria</taxon>
        <taxon>Pseudomonadati</taxon>
        <taxon>Pseudomonadota</taxon>
        <taxon>Betaproteobacteria</taxon>
        <taxon>Burkholderiales</taxon>
        <taxon>Burkholderiaceae</taxon>
        <taxon>Burkholderia</taxon>
        <taxon>Burkholderia cepacia complex</taxon>
    </lineage>
</organism>
<dbReference type="EMBL" id="CP069482">
    <property type="protein sequence ID" value="QRO77404.1"/>
    <property type="molecule type" value="Genomic_DNA"/>
</dbReference>
<evidence type="ECO:0000313" key="2">
    <source>
        <dbReference type="Proteomes" id="UP000625568"/>
    </source>
</evidence>
<dbReference type="SUPFAM" id="SSF48371">
    <property type="entry name" value="ARM repeat"/>
    <property type="match status" value="1"/>
</dbReference>
<protein>
    <submittedName>
        <fullName evidence="1">ATP-binding protein</fullName>
    </submittedName>
</protein>
<dbReference type="Proteomes" id="UP000625568">
    <property type="component" value="Chromosome 1"/>
</dbReference>
<dbReference type="RefSeq" id="WP_035972182.1">
    <property type="nucleotide sequence ID" value="NZ_CABVPR010000022.1"/>
</dbReference>
<proteinExistence type="predicted"/>
<keyword evidence="1" id="KW-0067">ATP-binding</keyword>
<sequence>MLATGGGNATASGVNFQQSLGGLFGLWMLTETPIDPRLQLGSAIVTSIRMETEAPLDDTFAATSDGGVICAQAKNTLSLSEILESEFGNTVDQIVRQFRLCRDGTGDLGWNRPLDPSKDRLLIAVGPGSPATTRVNLAKGLEARRQPGAPVLTAGETKALAQFDTCVRLAWAIAAPGEPLTEDVLLSISRLTYVYTIDPEGSDRIAWAAALGSVLKAPADAPTVINLLERVAGDLMAARGGRTLHALRTDLMARGAQLAARPDYRKDIAALTAYSLQTEQTLAGLEVVEAETGMPVGIARHCQAAVNAAALSGDLLLIGEPGAGKSAVINALGRALRAKGNDVVQMAVDRFSVESLEGLSRALGLDHDLPAVLGAWDGPEPAFLLIDALDASRGGSGEAAFKRLVESVVELGGRWTVIASIRTFDLRLGQNFRSLFRGTPPDRALQGDGFANVRHVQVPPWSESEFAELLARAPRLADMLQNSTAKLRELAMVPFNTRLLADLVATGAVSQDFWAIDSQIALLNLYWDRRVRDHGVAAEVCLRSVVEDMVANRALRAQRVKVAAANPAILDTLTGEGVLVVTNGERSVQFRHHLLFDYVASRVFLDPDGVVDGSAAFPKAEGLGLVLAPAMGFLLQSLWAEDADHNRFWTAVSNLLGRADCDPVIRSIAARMAAELPTTTDDIDAFAKAIGAEVAPAVAALPHVAGSMAVRLEDEPGIPLAPWVHLQLQLSRKPGSNAGVLRMMAYMLTERVQDPALRADMGSAVRALLAHGYTLDDTQSLATPAIGFVADTIATDVDASVALLRAALTDDRFDRFAPQELPALAGKIDAIAKASPAFAAEIYESAFARQVSDDRKTSMGSGRILNLTSNARQDFESSRWSLKEYFPRFLHASPVAATQALLVALAGYVAREHSRSEGVNPLQVTVAGDVVHLQQDLSYIWAHEVHPQHAHDADALLSQFETWLETGDEAAVLASVEHAVREGSLAVMWSRLFMAAAARGGALAERLLPYAARSEFLITPDTRKDSIDLLAAQYDGLSVEEREALEGELIDHPFDDFLHPKAAKEGFLRRLFATIGAERLATQAARDILAAAPETEITNNRLHNVEVSWGKADDDFYWLSQENKANPIVRETGAELDRARRALGLEGDRKGPVESVTEALAALTALKARLDSGAIPDDSLVRRAEGTFAEGVHKVVNSSHVSADTPAELIDQLLSWIEYASHLKNPEAEDDTEAKFEEFSSWGSPSARLEAAEAALDLCLKRPEVYPGLEPLIDRVLADPHPAVRLSAALHLIRIWEMDRAGFWARATRLVEVEENRSVLDSYVCNCLSNIQRYDAARPVADLIMILIERCPASDRRNATIRRHLVQMTLQFWLRFGFTDAEEHVRGWFARTVDNVEEVRDAIRWMRAAYTAGLRGPEDPDPARDRATAIELTIQAVSQAGDVLTHYATLSAPTEAEIERAGSAMQIIDTVCQQFYFSSGAFQHGDRNPPPMTVEGSAVFLHETAPILRQIGEHGGPHTVYYLIQLLEHLVEADPAGVFDLIAFAVLKGGQQTGYQFESLAADLMVKLVGRYLADHKEIFDDSQRRTALVDTLEVFVAVGWPSIRRLFYRLPELLQ</sequence>
<evidence type="ECO:0000313" key="1">
    <source>
        <dbReference type="EMBL" id="QRO77404.1"/>
    </source>
</evidence>
<reference evidence="1 2" key="1">
    <citation type="submission" date="2021-02" db="EMBL/GenBank/DDBJ databases">
        <title>FDA dAtabase for Regulatory Grade micrObial Sequences (FDA-ARGOS): Supporting development and validation of Infectious Disease Dx tests.</title>
        <authorList>
            <person name="Minogue T."/>
            <person name="Wolcott M."/>
            <person name="Wasieloski L."/>
            <person name="Aguilar W."/>
            <person name="Moore D."/>
            <person name="Jaissle J."/>
            <person name="Tallon L."/>
            <person name="Sadzewicz L."/>
            <person name="Zhao X."/>
            <person name="Boylan J."/>
            <person name="Ott S."/>
            <person name="Bowen H."/>
            <person name="Vavikolanu K."/>
            <person name="Mehta A."/>
            <person name="Aluvathingal J."/>
            <person name="Nadendla S."/>
            <person name="Yan Y."/>
            <person name="Sichtig H."/>
        </authorList>
    </citation>
    <scope>NUCLEOTIDE SEQUENCE [LARGE SCALE GENOMIC DNA]</scope>
    <source>
        <strain evidence="1 2">FDAARGOS_1272</strain>
    </source>
</reference>
<dbReference type="GO" id="GO:0005524">
    <property type="term" value="F:ATP binding"/>
    <property type="evidence" value="ECO:0007669"/>
    <property type="project" value="UniProtKB-KW"/>
</dbReference>
<keyword evidence="2" id="KW-1185">Reference proteome</keyword>
<dbReference type="InterPro" id="IPR016024">
    <property type="entry name" value="ARM-type_fold"/>
</dbReference>
<name>A0A892I690_9BURK</name>